<gene>
    <name evidence="1" type="ORF">ERS137966_03099</name>
</gene>
<accession>A0ABM9SWW2</accession>
<proteinExistence type="predicted"/>
<sequence>MDAAIGGFGVNVLVRGIHLIASGGDFQVISPDTGIHFNRTGDQVGMILTAAVQTFALNNNLTPIHIKAGELAVIELCLTGG</sequence>
<organism evidence="1 2">
    <name type="scientific">Yersinia aldovae</name>
    <dbReference type="NCBI Taxonomy" id="29483"/>
    <lineage>
        <taxon>Bacteria</taxon>
        <taxon>Pseudomonadati</taxon>
        <taxon>Pseudomonadota</taxon>
        <taxon>Gammaproteobacteria</taxon>
        <taxon>Enterobacterales</taxon>
        <taxon>Yersiniaceae</taxon>
        <taxon>Yersinia</taxon>
    </lineage>
</organism>
<name>A0ABM9SWW2_YERAL</name>
<comment type="caution">
    <text evidence="1">The sequence shown here is derived from an EMBL/GenBank/DDBJ whole genome shotgun (WGS) entry which is preliminary data.</text>
</comment>
<evidence type="ECO:0000313" key="2">
    <source>
        <dbReference type="Proteomes" id="UP000038647"/>
    </source>
</evidence>
<reference evidence="1 2" key="1">
    <citation type="submission" date="2015-03" db="EMBL/GenBank/DDBJ databases">
        <authorList>
            <consortium name="Pathogen Informatics"/>
            <person name="Murphy D."/>
        </authorList>
    </citation>
    <scope>NUCLEOTIDE SEQUENCE [LARGE SCALE GENOMIC DNA]</scope>
    <source>
        <strain evidence="1 2">IP08791</strain>
    </source>
</reference>
<dbReference type="Proteomes" id="UP000038647">
    <property type="component" value="Unassembled WGS sequence"/>
</dbReference>
<keyword evidence="2" id="KW-1185">Reference proteome</keyword>
<dbReference type="EMBL" id="CQEH01000015">
    <property type="protein sequence ID" value="CNL39241.1"/>
    <property type="molecule type" value="Genomic_DNA"/>
</dbReference>
<evidence type="ECO:0000313" key="1">
    <source>
        <dbReference type="EMBL" id="CNL39241.1"/>
    </source>
</evidence>
<protein>
    <submittedName>
        <fullName evidence="1">Uncharacterized protein</fullName>
    </submittedName>
</protein>